<evidence type="ECO:0000259" key="8">
    <source>
        <dbReference type="Pfam" id="PF01435"/>
    </source>
</evidence>
<keyword evidence="7" id="KW-0732">Signal</keyword>
<keyword evidence="3" id="KW-0479">Metal-binding</keyword>
<dbReference type="InterPro" id="IPR011990">
    <property type="entry name" value="TPR-like_helical_dom_sf"/>
</dbReference>
<dbReference type="Gene3D" id="3.30.2010.10">
    <property type="entry name" value="Metalloproteases ('zincins'), catalytic domain"/>
    <property type="match status" value="1"/>
</dbReference>
<dbReference type="InterPro" id="IPR001915">
    <property type="entry name" value="Peptidase_M48"/>
</dbReference>
<keyword evidence="6" id="KW-0482">Metalloprotease</keyword>
<keyword evidence="2 9" id="KW-0645">Protease</keyword>
<keyword evidence="5" id="KW-0862">Zinc</keyword>
<evidence type="ECO:0000256" key="6">
    <source>
        <dbReference type="ARBA" id="ARBA00023049"/>
    </source>
</evidence>
<evidence type="ECO:0000313" key="10">
    <source>
        <dbReference type="Proteomes" id="UP000059113"/>
    </source>
</evidence>
<evidence type="ECO:0000256" key="5">
    <source>
        <dbReference type="ARBA" id="ARBA00022833"/>
    </source>
</evidence>
<proteinExistence type="predicted"/>
<feature type="chain" id="PRO_5007772139" evidence="7">
    <location>
        <begin position="28"/>
        <end position="457"/>
    </location>
</feature>
<evidence type="ECO:0000256" key="4">
    <source>
        <dbReference type="ARBA" id="ARBA00022801"/>
    </source>
</evidence>
<dbReference type="AlphaFoldDB" id="A0A0H4VVI4"/>
<organism evidence="9 10">
    <name type="scientific">Aurantiacibacter atlanticus</name>
    <dbReference type="NCBI Taxonomy" id="1648404"/>
    <lineage>
        <taxon>Bacteria</taxon>
        <taxon>Pseudomonadati</taxon>
        <taxon>Pseudomonadota</taxon>
        <taxon>Alphaproteobacteria</taxon>
        <taxon>Sphingomonadales</taxon>
        <taxon>Erythrobacteraceae</taxon>
        <taxon>Aurantiacibacter</taxon>
    </lineage>
</organism>
<keyword evidence="4" id="KW-0378">Hydrolase</keyword>
<dbReference type="OrthoDB" id="9814887at2"/>
<dbReference type="GO" id="GO:0051603">
    <property type="term" value="P:proteolysis involved in protein catabolic process"/>
    <property type="evidence" value="ECO:0007669"/>
    <property type="project" value="TreeGrafter"/>
</dbReference>
<dbReference type="PANTHER" id="PTHR22726">
    <property type="entry name" value="METALLOENDOPEPTIDASE OMA1"/>
    <property type="match status" value="1"/>
</dbReference>
<feature type="domain" description="Peptidase M48" evidence="8">
    <location>
        <begin position="38"/>
        <end position="229"/>
    </location>
</feature>
<dbReference type="GO" id="GO:0016020">
    <property type="term" value="C:membrane"/>
    <property type="evidence" value="ECO:0007669"/>
    <property type="project" value="TreeGrafter"/>
</dbReference>
<dbReference type="KEGG" id="ery:CP97_01805"/>
<protein>
    <submittedName>
        <fullName evidence="9">Putative Zn-dependent protease</fullName>
    </submittedName>
</protein>
<evidence type="ECO:0000256" key="1">
    <source>
        <dbReference type="ARBA" id="ARBA00001947"/>
    </source>
</evidence>
<gene>
    <name evidence="9" type="ORF">CP97_01805</name>
</gene>
<feature type="signal peptide" evidence="7">
    <location>
        <begin position="1"/>
        <end position="27"/>
    </location>
</feature>
<comment type="cofactor">
    <cofactor evidence="1">
        <name>Zn(2+)</name>
        <dbReference type="ChEBI" id="CHEBI:29105"/>
    </cofactor>
</comment>
<evidence type="ECO:0000256" key="7">
    <source>
        <dbReference type="SAM" id="SignalP"/>
    </source>
</evidence>
<dbReference type="InterPro" id="IPR051156">
    <property type="entry name" value="Mito/Outer_Membr_Metalloprot"/>
</dbReference>
<name>A0A0H4VVI4_9SPHN</name>
<evidence type="ECO:0000256" key="3">
    <source>
        <dbReference type="ARBA" id="ARBA00022723"/>
    </source>
</evidence>
<dbReference type="Proteomes" id="UP000059113">
    <property type="component" value="Chromosome"/>
</dbReference>
<sequence length="457" mass="48860">MRMIASLLARLLALCAAMAMIAQPVAAQGISVLRDAETEALLQDMVDPLAEAAGLGEGAVEIVLVNDSSINAFVAGGQRIFVHSGLLNAAEDAGEVQGVLAHEMGHITGGHVNRYSEGAGNATRITLLSTLLAAAAAFAGGGEAAMGVLAAGQQAAMGSFLAFSRTQEASADAAGAEYLSGAGISGRGSLKFFERLQNYEFRRGISQDNEREYGRTHPLSGNRIARLREDYVVDPAWDTPTASDLQQRFTRVKAKLYGFLAPPERVLQAFPTHLTNVPARYARAYAYHKSAHVDEALAEIDGLLATEPDNPYFLELKGQILLESGHVAEALPSLRRATSLTNSSPLIASLLGHALIATEDPSYLDEAERVLRASLGRDRENPFAWYQLGVVYGQRGDTIRARLASAEQQILSGNPQGALMNASVAEQGLDAGTPDWLRAQDVQLQARAQLERMAQRN</sequence>
<dbReference type="CDD" id="cd07324">
    <property type="entry name" value="M48C_Oma1-like"/>
    <property type="match status" value="1"/>
</dbReference>
<dbReference type="GO" id="GO:0004222">
    <property type="term" value="F:metalloendopeptidase activity"/>
    <property type="evidence" value="ECO:0007669"/>
    <property type="project" value="InterPro"/>
</dbReference>
<reference evidence="10" key="2">
    <citation type="submission" date="2015-04" db="EMBL/GenBank/DDBJ databases">
        <title>The complete genome sequence of Erythrobacter sp. s21-N3.</title>
        <authorList>
            <person name="Zhuang L."/>
            <person name="Liu Y."/>
            <person name="Shao Z."/>
        </authorList>
    </citation>
    <scope>NUCLEOTIDE SEQUENCE [LARGE SCALE GENOMIC DNA]</scope>
    <source>
        <strain evidence="10">s21-N3</strain>
    </source>
</reference>
<dbReference type="GO" id="GO:0046872">
    <property type="term" value="F:metal ion binding"/>
    <property type="evidence" value="ECO:0007669"/>
    <property type="project" value="UniProtKB-KW"/>
</dbReference>
<reference evidence="9 10" key="1">
    <citation type="journal article" date="2015" name="Int. J. Syst. Evol. Microbiol.">
        <title>Erythrobacter atlanticus sp. nov., a bacterium from ocean sediment able to degrade polycyclic aromatic hydrocarbons.</title>
        <authorList>
            <person name="Zhuang L."/>
            <person name="Liu Y."/>
            <person name="Wang L."/>
            <person name="Wang W."/>
            <person name="Shao Z."/>
        </authorList>
    </citation>
    <scope>NUCLEOTIDE SEQUENCE [LARGE SCALE GENOMIC DNA]</scope>
    <source>
        <strain evidence="10">s21-N3</strain>
    </source>
</reference>
<dbReference type="PANTHER" id="PTHR22726:SF1">
    <property type="entry name" value="METALLOENDOPEPTIDASE OMA1, MITOCHONDRIAL"/>
    <property type="match status" value="1"/>
</dbReference>
<dbReference type="RefSeq" id="WP_082863681.1">
    <property type="nucleotide sequence ID" value="NZ_CP011310.1"/>
</dbReference>
<dbReference type="EMBL" id="CP011310">
    <property type="protein sequence ID" value="AKQ41048.2"/>
    <property type="molecule type" value="Genomic_DNA"/>
</dbReference>
<evidence type="ECO:0000256" key="2">
    <source>
        <dbReference type="ARBA" id="ARBA00022670"/>
    </source>
</evidence>
<accession>A0A0H4VVI4</accession>
<dbReference type="Gene3D" id="1.25.40.10">
    <property type="entry name" value="Tetratricopeptide repeat domain"/>
    <property type="match status" value="1"/>
</dbReference>
<evidence type="ECO:0000313" key="9">
    <source>
        <dbReference type="EMBL" id="AKQ41048.2"/>
    </source>
</evidence>
<dbReference type="Pfam" id="PF01435">
    <property type="entry name" value="Peptidase_M48"/>
    <property type="match status" value="1"/>
</dbReference>
<dbReference type="STRING" id="1648404.CP97_01805"/>
<keyword evidence="10" id="KW-1185">Reference proteome</keyword>
<dbReference type="SUPFAM" id="SSF48452">
    <property type="entry name" value="TPR-like"/>
    <property type="match status" value="1"/>
</dbReference>